<dbReference type="InterPro" id="IPR005036">
    <property type="entry name" value="CBM21_dom"/>
</dbReference>
<evidence type="ECO:0000313" key="4">
    <source>
        <dbReference type="WBParaSite" id="L893_g22400.t2"/>
    </source>
</evidence>
<reference evidence="4" key="1">
    <citation type="submission" date="2016-11" db="UniProtKB">
        <authorList>
            <consortium name="WormBaseParasite"/>
        </authorList>
    </citation>
    <scope>IDENTIFICATION</scope>
</reference>
<protein>
    <submittedName>
        <fullName evidence="4">CBM21 domain-containing protein</fullName>
    </submittedName>
</protein>
<dbReference type="GO" id="GO:0005979">
    <property type="term" value="P:regulation of glycogen biosynthetic process"/>
    <property type="evidence" value="ECO:0007669"/>
    <property type="project" value="TreeGrafter"/>
</dbReference>
<feature type="compositionally biased region" description="Pro residues" evidence="1">
    <location>
        <begin position="321"/>
        <end position="334"/>
    </location>
</feature>
<dbReference type="PANTHER" id="PTHR12307">
    <property type="entry name" value="PROTEIN PHOSPHATASE 1 REGULATORY SUBUNIT"/>
    <property type="match status" value="1"/>
</dbReference>
<accession>A0A1I7Z388</accession>
<evidence type="ECO:0000313" key="3">
    <source>
        <dbReference type="Proteomes" id="UP000095287"/>
    </source>
</evidence>
<name>A0A1I7Z388_9BILA</name>
<proteinExistence type="predicted"/>
<dbReference type="PROSITE" id="PS51159">
    <property type="entry name" value="CBM21"/>
    <property type="match status" value="1"/>
</dbReference>
<evidence type="ECO:0000256" key="1">
    <source>
        <dbReference type="SAM" id="MobiDB-lite"/>
    </source>
</evidence>
<dbReference type="Proteomes" id="UP000095287">
    <property type="component" value="Unplaced"/>
</dbReference>
<dbReference type="Pfam" id="PF03370">
    <property type="entry name" value="CBM_21"/>
    <property type="match status" value="1"/>
</dbReference>
<dbReference type="GO" id="GO:0008157">
    <property type="term" value="F:protein phosphatase 1 binding"/>
    <property type="evidence" value="ECO:0007669"/>
    <property type="project" value="TreeGrafter"/>
</dbReference>
<feature type="region of interest" description="Disordered" evidence="1">
    <location>
        <begin position="321"/>
        <end position="343"/>
    </location>
</feature>
<dbReference type="WBParaSite" id="L893_g22400.t2">
    <property type="protein sequence ID" value="L893_g22400.t2"/>
    <property type="gene ID" value="L893_g22400"/>
</dbReference>
<dbReference type="GO" id="GO:0000164">
    <property type="term" value="C:protein phosphatase type 1 complex"/>
    <property type="evidence" value="ECO:0007669"/>
    <property type="project" value="TreeGrafter"/>
</dbReference>
<dbReference type="InterPro" id="IPR038175">
    <property type="entry name" value="CBM21_dom_sf"/>
</dbReference>
<feature type="domain" description="CBM21" evidence="2">
    <location>
        <begin position="212"/>
        <end position="320"/>
    </location>
</feature>
<dbReference type="InterPro" id="IPR050782">
    <property type="entry name" value="PP1_regulatory_subunit_3"/>
</dbReference>
<dbReference type="PANTHER" id="PTHR12307:SF48">
    <property type="entry name" value="PROTEIN PHOSPHATASE 1 REGULATORY SUBUNIT"/>
    <property type="match status" value="1"/>
</dbReference>
<sequence>MQCVGSSSGVQSYSDVAHSAPCSSPLCSFACRRAASFPVANGTFRPSSLKERSKSESEALNRFDYRLSSSFIDLVPLHLWQHKVHTADPPLSSDTSSSDSEDDASSGVSSSDAADENIDYLGFEFTDKDGFSTHTIVSTGRPKKSVRFADDCGGDLETVRVMTEPSDYPPRISPSVLRRLRGESGEHMAEVQDCATWIVPFKQPASEYVRFREHLDSGKVALENVMLKNDVCKMTGTIKVVNIAFEKRVFLRITDNGWKNFLDRPATFQPSSSKTYDTFSFDIDIPRNTKPDSKIEFCICYVAASTEYWDSNDGANYVLVSPPPSVEPSTPPPAKPERNKDVDDAYRLSYDDWTKFGSWKSLSTDGPYW</sequence>
<dbReference type="AlphaFoldDB" id="A0A1I7Z388"/>
<keyword evidence="3" id="KW-1185">Reference proteome</keyword>
<evidence type="ECO:0000259" key="2">
    <source>
        <dbReference type="PROSITE" id="PS51159"/>
    </source>
</evidence>
<dbReference type="GO" id="GO:2001069">
    <property type="term" value="F:glycogen binding"/>
    <property type="evidence" value="ECO:0007669"/>
    <property type="project" value="TreeGrafter"/>
</dbReference>
<dbReference type="Gene3D" id="2.60.40.2440">
    <property type="entry name" value="Carbohydrate binding type-21 domain"/>
    <property type="match status" value="1"/>
</dbReference>
<feature type="region of interest" description="Disordered" evidence="1">
    <location>
        <begin position="87"/>
        <end position="113"/>
    </location>
</feature>
<organism evidence="3 4">
    <name type="scientific">Steinernema glaseri</name>
    <dbReference type="NCBI Taxonomy" id="37863"/>
    <lineage>
        <taxon>Eukaryota</taxon>
        <taxon>Metazoa</taxon>
        <taxon>Ecdysozoa</taxon>
        <taxon>Nematoda</taxon>
        <taxon>Chromadorea</taxon>
        <taxon>Rhabditida</taxon>
        <taxon>Tylenchina</taxon>
        <taxon>Panagrolaimomorpha</taxon>
        <taxon>Strongyloidoidea</taxon>
        <taxon>Steinernematidae</taxon>
        <taxon>Steinernema</taxon>
    </lineage>
</organism>